<dbReference type="InterPro" id="IPR050093">
    <property type="entry name" value="ABC_SmlMolc_Importer"/>
</dbReference>
<gene>
    <name evidence="5" type="ORF">GGQ74_000033</name>
</gene>
<proteinExistence type="predicted"/>
<reference evidence="5 6" key="1">
    <citation type="submission" date="2020-03" db="EMBL/GenBank/DDBJ databases">
        <title>Genomic Encyclopedia of Type Strains, Phase IV (KMG-IV): sequencing the most valuable type-strain genomes for metagenomic binning, comparative biology and taxonomic classification.</title>
        <authorList>
            <person name="Goeker M."/>
        </authorList>
    </citation>
    <scope>NUCLEOTIDE SEQUENCE [LARGE SCALE GENOMIC DNA]</scope>
    <source>
        <strain evidence="5 6">DSM 24233</strain>
    </source>
</reference>
<keyword evidence="3 5" id="KW-0067">ATP-binding</keyword>
<dbReference type="RefSeq" id="WP_167939533.1">
    <property type="nucleotide sequence ID" value="NZ_JAATJA010000001.1"/>
</dbReference>
<dbReference type="InterPro" id="IPR003593">
    <property type="entry name" value="AAA+_ATPase"/>
</dbReference>
<dbReference type="PANTHER" id="PTHR42781">
    <property type="entry name" value="SPERMIDINE/PUTRESCINE IMPORT ATP-BINDING PROTEIN POTA"/>
    <property type="match status" value="1"/>
</dbReference>
<dbReference type="PROSITE" id="PS00211">
    <property type="entry name" value="ABC_TRANSPORTER_1"/>
    <property type="match status" value="1"/>
</dbReference>
<evidence type="ECO:0000313" key="6">
    <source>
        <dbReference type="Proteomes" id="UP000580856"/>
    </source>
</evidence>
<dbReference type="GO" id="GO:0005524">
    <property type="term" value="F:ATP binding"/>
    <property type="evidence" value="ECO:0007669"/>
    <property type="project" value="UniProtKB-KW"/>
</dbReference>
<dbReference type="SMART" id="SM00382">
    <property type="entry name" value="AAA"/>
    <property type="match status" value="1"/>
</dbReference>
<dbReference type="InterPro" id="IPR017871">
    <property type="entry name" value="ABC_transporter-like_CS"/>
</dbReference>
<sequence>MIRMEHLDIVLPGFCVRDVNLDVADGEFFALIGPTGSGKSLVLESVAGLVPQARGRITVAGRDVTALPPERRGVGIVYQDNALFPHLSVMENITYGLRYHRLAGDEAARRVEWLVDVLGLSRIRERGVCNLSGGEQQRVSLARALAVNPPVLLLDEPLSALDPNFREEIRALLKTLHAELGTTFFMVTHDFAEALFLAERVGVLRDGALEQVGPVRDVFCRPRTPFVAEFVGMKNVFEAHFAPGEAVFHGLRCPLPHPVADGCGHVALRPEDLVLSRDGGIPDHYVRYEGNVRTVCDLGFVYEVAVRCGSADFRALMDRRSLMESDIRSGDAVSVGFSAGAVHAF</sequence>
<dbReference type="GO" id="GO:0015697">
    <property type="term" value="P:quaternary ammonium group transport"/>
    <property type="evidence" value="ECO:0007669"/>
    <property type="project" value="UniProtKB-ARBA"/>
</dbReference>
<dbReference type="Pfam" id="PF08402">
    <property type="entry name" value="TOBE_2"/>
    <property type="match status" value="1"/>
</dbReference>
<dbReference type="PANTHER" id="PTHR42781:SF7">
    <property type="entry name" value="MOLYBDENUM ABC TRANSPORTER, ATP-BINDING PROTEIN"/>
    <property type="match status" value="1"/>
</dbReference>
<dbReference type="GO" id="GO:0016887">
    <property type="term" value="F:ATP hydrolysis activity"/>
    <property type="evidence" value="ECO:0007669"/>
    <property type="project" value="InterPro"/>
</dbReference>
<keyword evidence="2" id="KW-0547">Nucleotide-binding</keyword>
<organism evidence="5 6">
    <name type="scientific">Desulfobaculum xiamenense</name>
    <dbReference type="NCBI Taxonomy" id="995050"/>
    <lineage>
        <taxon>Bacteria</taxon>
        <taxon>Pseudomonadati</taxon>
        <taxon>Thermodesulfobacteriota</taxon>
        <taxon>Desulfovibrionia</taxon>
        <taxon>Desulfovibrionales</taxon>
        <taxon>Desulfovibrionaceae</taxon>
        <taxon>Desulfobaculum</taxon>
    </lineage>
</organism>
<name>A0A846QJN6_9BACT</name>
<dbReference type="GO" id="GO:0022857">
    <property type="term" value="F:transmembrane transporter activity"/>
    <property type="evidence" value="ECO:0007669"/>
    <property type="project" value="InterPro"/>
</dbReference>
<dbReference type="InterPro" id="IPR013611">
    <property type="entry name" value="Transp-assoc_OB_typ2"/>
</dbReference>
<feature type="domain" description="ABC transporter" evidence="4">
    <location>
        <begin position="2"/>
        <end position="231"/>
    </location>
</feature>
<dbReference type="PROSITE" id="PS50893">
    <property type="entry name" value="ABC_TRANSPORTER_2"/>
    <property type="match status" value="1"/>
</dbReference>
<dbReference type="GO" id="GO:0043190">
    <property type="term" value="C:ATP-binding cassette (ABC) transporter complex"/>
    <property type="evidence" value="ECO:0007669"/>
    <property type="project" value="InterPro"/>
</dbReference>
<dbReference type="Gene3D" id="3.40.50.300">
    <property type="entry name" value="P-loop containing nucleotide triphosphate hydrolases"/>
    <property type="match status" value="1"/>
</dbReference>
<evidence type="ECO:0000256" key="1">
    <source>
        <dbReference type="ARBA" id="ARBA00022448"/>
    </source>
</evidence>
<evidence type="ECO:0000313" key="5">
    <source>
        <dbReference type="EMBL" id="NJB66393.1"/>
    </source>
</evidence>
<dbReference type="InterPro" id="IPR003439">
    <property type="entry name" value="ABC_transporter-like_ATP-bd"/>
</dbReference>
<dbReference type="InterPro" id="IPR027417">
    <property type="entry name" value="P-loop_NTPase"/>
</dbReference>
<evidence type="ECO:0000256" key="3">
    <source>
        <dbReference type="ARBA" id="ARBA00022840"/>
    </source>
</evidence>
<keyword evidence="1" id="KW-0813">Transport</keyword>
<comment type="caution">
    <text evidence="5">The sequence shown here is derived from an EMBL/GenBank/DDBJ whole genome shotgun (WGS) entry which is preliminary data.</text>
</comment>
<dbReference type="Proteomes" id="UP000580856">
    <property type="component" value="Unassembled WGS sequence"/>
</dbReference>
<dbReference type="Pfam" id="PF00005">
    <property type="entry name" value="ABC_tran"/>
    <property type="match status" value="1"/>
</dbReference>
<keyword evidence="6" id="KW-1185">Reference proteome</keyword>
<keyword evidence="5" id="KW-0378">Hydrolase</keyword>
<evidence type="ECO:0000256" key="2">
    <source>
        <dbReference type="ARBA" id="ARBA00022741"/>
    </source>
</evidence>
<dbReference type="EMBL" id="JAATJA010000001">
    <property type="protein sequence ID" value="NJB66393.1"/>
    <property type="molecule type" value="Genomic_DNA"/>
</dbReference>
<dbReference type="SUPFAM" id="SSF50331">
    <property type="entry name" value="MOP-like"/>
    <property type="match status" value="1"/>
</dbReference>
<dbReference type="InterPro" id="IPR008995">
    <property type="entry name" value="Mo/tungstate-bd_C_term_dom"/>
</dbReference>
<dbReference type="SUPFAM" id="SSF52540">
    <property type="entry name" value="P-loop containing nucleoside triphosphate hydrolases"/>
    <property type="match status" value="1"/>
</dbReference>
<accession>A0A846QJN6</accession>
<dbReference type="FunFam" id="3.40.50.300:FF:000425">
    <property type="entry name" value="Probable ABC transporter, ATP-binding subunit"/>
    <property type="match status" value="1"/>
</dbReference>
<dbReference type="EC" id="3.6.3.-" evidence="5"/>
<protein>
    <submittedName>
        <fullName evidence="5">Molybdate/tungstate transport system ATP-binding protein</fullName>
        <ecNumber evidence="5">3.6.3.-</ecNumber>
    </submittedName>
</protein>
<dbReference type="AlphaFoldDB" id="A0A846QJN6"/>
<evidence type="ECO:0000259" key="4">
    <source>
        <dbReference type="PROSITE" id="PS50893"/>
    </source>
</evidence>